<keyword evidence="2" id="KW-1185">Reference proteome</keyword>
<gene>
    <name evidence="1" type="ORF">GCM10009804_64040</name>
</gene>
<protein>
    <submittedName>
        <fullName evidence="1">Uncharacterized protein</fullName>
    </submittedName>
</protein>
<organism evidence="1 2">
    <name type="scientific">Kribbella hippodromi</name>
    <dbReference type="NCBI Taxonomy" id="434347"/>
    <lineage>
        <taxon>Bacteria</taxon>
        <taxon>Bacillati</taxon>
        <taxon>Actinomycetota</taxon>
        <taxon>Actinomycetes</taxon>
        <taxon>Propionibacteriales</taxon>
        <taxon>Kribbellaceae</taxon>
        <taxon>Kribbella</taxon>
    </lineage>
</organism>
<dbReference type="EMBL" id="BAAAPH010000026">
    <property type="protein sequence ID" value="GAA1598680.1"/>
    <property type="molecule type" value="Genomic_DNA"/>
</dbReference>
<comment type="caution">
    <text evidence="1">The sequence shown here is derived from an EMBL/GenBank/DDBJ whole genome shotgun (WGS) entry which is preliminary data.</text>
</comment>
<name>A0ABP4Q246_9ACTN</name>
<sequence>MRQFSTPVRVDEVAVAALTLAEDLQAATRNLPESVELQRFRRELDQAATTFRETASRLEATAGKLVRMAATEGRACGVGWGVCPEHGLTLMNVGETVSCHVLGCGRANEGAVERCEHPVAYRVVDAAGPTLLTCTGHAVACRLYFDNPVITAAADSMELF</sequence>
<dbReference type="Proteomes" id="UP001501705">
    <property type="component" value="Unassembled WGS sequence"/>
</dbReference>
<reference evidence="2" key="1">
    <citation type="journal article" date="2019" name="Int. J. Syst. Evol. Microbiol.">
        <title>The Global Catalogue of Microorganisms (GCM) 10K type strain sequencing project: providing services to taxonomists for standard genome sequencing and annotation.</title>
        <authorList>
            <consortium name="The Broad Institute Genomics Platform"/>
            <consortium name="The Broad Institute Genome Sequencing Center for Infectious Disease"/>
            <person name="Wu L."/>
            <person name="Ma J."/>
        </authorList>
    </citation>
    <scope>NUCLEOTIDE SEQUENCE [LARGE SCALE GENOMIC DNA]</scope>
    <source>
        <strain evidence="2">JCM 15572</strain>
    </source>
</reference>
<accession>A0ABP4Q246</accession>
<evidence type="ECO:0000313" key="1">
    <source>
        <dbReference type="EMBL" id="GAA1598680.1"/>
    </source>
</evidence>
<proteinExistence type="predicted"/>
<evidence type="ECO:0000313" key="2">
    <source>
        <dbReference type="Proteomes" id="UP001501705"/>
    </source>
</evidence>